<evidence type="ECO:0000313" key="7">
    <source>
        <dbReference type="EMBL" id="WKA02473.1"/>
    </source>
</evidence>
<keyword evidence="4" id="KW-0067">ATP-binding</keyword>
<keyword evidence="5" id="KW-0175">Coiled coil</keyword>
<accession>A0ABY9D694</accession>
<feature type="coiled-coil region" evidence="5">
    <location>
        <begin position="310"/>
        <end position="337"/>
    </location>
</feature>
<feature type="domain" description="Disease resistance N-terminal" evidence="6">
    <location>
        <begin position="6"/>
        <end position="98"/>
    </location>
</feature>
<keyword evidence="3" id="KW-0611">Plant defense</keyword>
<name>A0ABY9D694_VITVI</name>
<evidence type="ECO:0000256" key="5">
    <source>
        <dbReference type="SAM" id="Coils"/>
    </source>
</evidence>
<reference evidence="7 8" key="1">
    <citation type="journal article" date="2023" name="Hortic Res">
        <title>The complete reference genome for grapevine (Vitis vinifera L.) genetics and breeding.</title>
        <authorList>
            <person name="Shi X."/>
            <person name="Cao S."/>
            <person name="Wang X."/>
            <person name="Huang S."/>
            <person name="Wang Y."/>
            <person name="Liu Z."/>
            <person name="Liu W."/>
            <person name="Leng X."/>
            <person name="Peng Y."/>
            <person name="Wang N."/>
            <person name="Wang Y."/>
            <person name="Ma Z."/>
            <person name="Xu X."/>
            <person name="Zhang F."/>
            <person name="Xue H."/>
            <person name="Zhong H."/>
            <person name="Wang Y."/>
            <person name="Zhang K."/>
            <person name="Velt A."/>
            <person name="Avia K."/>
            <person name="Holtgrawe D."/>
            <person name="Grimplet J."/>
            <person name="Matus J.T."/>
            <person name="Ware D."/>
            <person name="Wu X."/>
            <person name="Wang H."/>
            <person name="Liu C."/>
            <person name="Fang Y."/>
            <person name="Rustenholz C."/>
            <person name="Cheng Z."/>
            <person name="Xiao H."/>
            <person name="Zhou Y."/>
        </authorList>
    </citation>
    <scope>NUCLEOTIDE SEQUENCE [LARGE SCALE GENOMIC DNA]</scope>
    <source>
        <strain evidence="8">cv. Pinot noir / PN40024</strain>
        <tissue evidence="7">Leaf</tissue>
    </source>
</reference>
<feature type="domain" description="Disease resistance N-terminal" evidence="6">
    <location>
        <begin position="217"/>
        <end position="288"/>
    </location>
</feature>
<evidence type="ECO:0000259" key="6">
    <source>
        <dbReference type="Pfam" id="PF18052"/>
    </source>
</evidence>
<protein>
    <recommendedName>
        <fullName evidence="6">Disease resistance N-terminal domain-containing protein</fullName>
    </recommendedName>
</protein>
<dbReference type="EMBL" id="CP126660">
    <property type="protein sequence ID" value="WKA02473.1"/>
    <property type="molecule type" value="Genomic_DNA"/>
</dbReference>
<dbReference type="Pfam" id="PF18052">
    <property type="entry name" value="Rx_N"/>
    <property type="match status" value="2"/>
</dbReference>
<organism evidence="7 8">
    <name type="scientific">Vitis vinifera</name>
    <name type="common">Grape</name>
    <dbReference type="NCBI Taxonomy" id="29760"/>
    <lineage>
        <taxon>Eukaryota</taxon>
        <taxon>Viridiplantae</taxon>
        <taxon>Streptophyta</taxon>
        <taxon>Embryophyta</taxon>
        <taxon>Tracheophyta</taxon>
        <taxon>Spermatophyta</taxon>
        <taxon>Magnoliopsida</taxon>
        <taxon>eudicotyledons</taxon>
        <taxon>Gunneridae</taxon>
        <taxon>Pentapetalae</taxon>
        <taxon>rosids</taxon>
        <taxon>Vitales</taxon>
        <taxon>Vitaceae</taxon>
        <taxon>Viteae</taxon>
        <taxon>Vitis</taxon>
    </lineage>
</organism>
<evidence type="ECO:0000256" key="4">
    <source>
        <dbReference type="ARBA" id="ARBA00022840"/>
    </source>
</evidence>
<dbReference type="Proteomes" id="UP001227230">
    <property type="component" value="Chromosome 13"/>
</dbReference>
<keyword evidence="8" id="KW-1185">Reference proteome</keyword>
<gene>
    <name evidence="7" type="ORF">VitviT2T_020658</name>
</gene>
<evidence type="ECO:0000313" key="8">
    <source>
        <dbReference type="Proteomes" id="UP001227230"/>
    </source>
</evidence>
<keyword evidence="2" id="KW-0547">Nucleotide-binding</keyword>
<evidence type="ECO:0000256" key="3">
    <source>
        <dbReference type="ARBA" id="ARBA00022821"/>
    </source>
</evidence>
<evidence type="ECO:0000256" key="2">
    <source>
        <dbReference type="ARBA" id="ARBA00022741"/>
    </source>
</evidence>
<dbReference type="InterPro" id="IPR041118">
    <property type="entry name" value="Rx_N"/>
</dbReference>
<evidence type="ECO:0000256" key="1">
    <source>
        <dbReference type="ARBA" id="ARBA00022737"/>
    </source>
</evidence>
<dbReference type="PANTHER" id="PTHR36766">
    <property type="entry name" value="PLANT BROAD-SPECTRUM MILDEW RESISTANCE PROTEIN RPW8"/>
    <property type="match status" value="1"/>
</dbReference>
<dbReference type="Gene3D" id="1.20.5.4130">
    <property type="match status" value="2"/>
</dbReference>
<dbReference type="PANTHER" id="PTHR36766:SF40">
    <property type="entry name" value="DISEASE RESISTANCE PROTEIN RGA3"/>
    <property type="match status" value="1"/>
</dbReference>
<sequence length="399" mass="45135">MADALLSASLQALFDRLASPELMNFIRGQKLSHELLNKLKRKLLVVHKVLNDAEMKQFSDPLVKEWLFQVKDAVYHAEDLLDEIATEALRCEIEAADSQPGGIHQVCNKFSTRVKAPFSNQSMESRVKEMIAKLEDIAQEKVELGLKEGDGLFSISRKFVLRVYLTFSQAGLACDSIPSTNVNGINYGWPLLGWVELQSDSSMFAWLASPELMNFIRGQKLSHELLNKLKRKLLVVHKVLNDAEMKQISDPLVKEWLFQVKDAVYHAEDLLDEIATEALRCEIEVADSQPGGIYQVWNKFSTRVKAPFSNQSMESRVKEMTAKLEDIAEEKEKLGLKEGDGWQISNNELQIGLTVDKENKEDCFCAVAIYTDNVLAEEISSLLWKTEQKACRQAQISLP</sequence>
<proteinExistence type="predicted"/>
<keyword evidence="1" id="KW-0677">Repeat</keyword>